<comment type="subcellular location">
    <subcellularLocation>
        <location evidence="2">Cell membrane</location>
        <topology evidence="2">Lipid-anchor</topology>
        <topology evidence="2">GPI-anchor</topology>
    </subcellularLocation>
</comment>
<dbReference type="SUPFAM" id="SSF58087">
    <property type="entry name" value="Variant surface glycoprotein (N-terminal domain)"/>
    <property type="match status" value="1"/>
</dbReference>
<reference evidence="12" key="1">
    <citation type="submission" date="2007-02" db="EMBL/GenBank/DDBJ databases">
        <title>Temporal expression of variant surface glycoprotein genes in Trypanosoma brucei rhodesiense in a vervet monkey sleeping sickness model following cyclical transmission.</title>
        <authorList>
            <person name="Masiga D.K."/>
            <person name="Jepchumba V."/>
            <person name="Adung'a V.O."/>
            <person name="Thuita J.K."/>
            <person name="Matovu E."/>
            <person name="Turner M.C.R."/>
        </authorList>
    </citation>
    <scope>NUCLEOTIDE SEQUENCE</scope>
    <source>
        <strain evidence="12">KeTat1.11</strain>
    </source>
</reference>
<evidence type="ECO:0000256" key="4">
    <source>
        <dbReference type="ARBA" id="ARBA00022622"/>
    </source>
</evidence>
<evidence type="ECO:0000256" key="8">
    <source>
        <dbReference type="SAM" id="MobiDB-lite"/>
    </source>
</evidence>
<feature type="domain" description="Trypanosome variant surface glycoprotein C-terminal" evidence="11">
    <location>
        <begin position="397"/>
        <end position="500"/>
    </location>
</feature>
<keyword evidence="6" id="KW-0325">Glycoprotein</keyword>
<keyword evidence="9" id="KW-0732">Signal</keyword>
<dbReference type="Gene3D" id="3.90.150.10">
    <property type="entry name" value="Variant Surface Glycoprotein, subunit A domain 1"/>
    <property type="match status" value="1"/>
</dbReference>
<dbReference type="Gene3D" id="1.10.470.10">
    <property type="entry name" value="Variant Surface Glycoprotein, subunit A, domain 2"/>
    <property type="match status" value="1"/>
</dbReference>
<keyword evidence="5" id="KW-0472">Membrane</keyword>
<evidence type="ECO:0000256" key="7">
    <source>
        <dbReference type="ARBA" id="ARBA00023288"/>
    </source>
</evidence>
<evidence type="ECO:0000313" key="12">
    <source>
        <dbReference type="EMBL" id="ABU50969.1"/>
    </source>
</evidence>
<evidence type="ECO:0000259" key="10">
    <source>
        <dbReference type="Pfam" id="PF00913"/>
    </source>
</evidence>
<dbReference type="GO" id="GO:0042783">
    <property type="term" value="P:symbiont-mediated evasion of host immune response"/>
    <property type="evidence" value="ECO:0007669"/>
    <property type="project" value="InterPro"/>
</dbReference>
<evidence type="ECO:0000256" key="5">
    <source>
        <dbReference type="ARBA" id="ARBA00023136"/>
    </source>
</evidence>
<organism evidence="12">
    <name type="scientific">Trypanosoma brucei rhodesiense</name>
    <dbReference type="NCBI Taxonomy" id="31286"/>
    <lineage>
        <taxon>Eukaryota</taxon>
        <taxon>Discoba</taxon>
        <taxon>Euglenozoa</taxon>
        <taxon>Kinetoplastea</taxon>
        <taxon>Metakinetoplastina</taxon>
        <taxon>Trypanosomatida</taxon>
        <taxon>Trypanosomatidae</taxon>
        <taxon>Trypanosoma</taxon>
    </lineage>
</organism>
<evidence type="ECO:0000256" key="1">
    <source>
        <dbReference type="ARBA" id="ARBA00002523"/>
    </source>
</evidence>
<keyword evidence="7" id="KW-0449">Lipoprotein</keyword>
<sequence>MQRILLAVICLVFWHSNTAEGNGPAIKQAEYLKVCKLAQSLRKMPGAAKFKLGQRQRAAKEMSKAILKLRVAEAATLDRNASITYGAMANAISNAMQAHLDNDDRSTEAAIDAATAAAAAAGRIAEMAEFLTKAAKGGSNTGHCIAAAVGGANIASNARYTDDCYMNEYTSAAADYNFEDGTLTATGFNDLNDADAKDTTATNRCILTKRGGAAAATDVFQSDGPHALAAATIVITANNGNPTIKLANAQNNIAKAWQVTGDADNGLKRLYKEAVKLRQITAPPATRTADDIIKATVDPAEIKKYIAAALRATNSKLTNDKAETEAEALANNVFTMDSAKTDKVFNTIQKINTVKVEAEQIKPLRLEALTDEVDLLNALSYHTATNRNKMSAKAPACPEQDKTEEVSADKKIKECSGKKGDECKGECELVEGICKPANKEEEEDKEKDGKAASTCAGKKQGECEKENGCKWDGKECKDSSILVNKQFAFSVVSAAFMALLF</sequence>
<comment type="function">
    <text evidence="1">VSG forms a coat on the surface of the parasite. The trypanosome evades the immune response of the host by expressing a series of antigenically distinct VSGs from an estimated 1000 VSG genes.</text>
</comment>
<keyword evidence="3" id="KW-1003">Cell membrane</keyword>
<proteinExistence type="evidence at transcript level"/>
<dbReference type="GO" id="GO:0005886">
    <property type="term" value="C:plasma membrane"/>
    <property type="evidence" value="ECO:0007669"/>
    <property type="project" value="UniProtKB-SubCell"/>
</dbReference>
<dbReference type="GO" id="GO:0098552">
    <property type="term" value="C:side of membrane"/>
    <property type="evidence" value="ECO:0007669"/>
    <property type="project" value="UniProtKB-KW"/>
</dbReference>
<dbReference type="Pfam" id="PF00913">
    <property type="entry name" value="Trypan_glycop"/>
    <property type="match status" value="1"/>
</dbReference>
<dbReference type="AlphaFoldDB" id="C6YXI3"/>
<dbReference type="EMBL" id="EF462891">
    <property type="protein sequence ID" value="ABU50969.1"/>
    <property type="molecule type" value="mRNA"/>
</dbReference>
<keyword evidence="4" id="KW-0336">GPI-anchor</keyword>
<accession>C6YXI3</accession>
<evidence type="ECO:0000256" key="2">
    <source>
        <dbReference type="ARBA" id="ARBA00004609"/>
    </source>
</evidence>
<dbReference type="InterPro" id="IPR019609">
    <property type="entry name" value="Variant_surf_glycoprt_trypan_C"/>
</dbReference>
<evidence type="ECO:0000256" key="9">
    <source>
        <dbReference type="SAM" id="SignalP"/>
    </source>
</evidence>
<protein>
    <submittedName>
        <fullName evidence="12">Variant surface glycoprotein</fullName>
    </submittedName>
</protein>
<feature type="signal peptide" evidence="9">
    <location>
        <begin position="1"/>
        <end position="19"/>
    </location>
</feature>
<evidence type="ECO:0000259" key="11">
    <source>
        <dbReference type="Pfam" id="PF10659"/>
    </source>
</evidence>
<feature type="chain" id="PRO_5002974917" evidence="9">
    <location>
        <begin position="20"/>
        <end position="501"/>
    </location>
</feature>
<evidence type="ECO:0000256" key="3">
    <source>
        <dbReference type="ARBA" id="ARBA00022475"/>
    </source>
</evidence>
<dbReference type="Pfam" id="PF10659">
    <property type="entry name" value="Trypan_glycop_C"/>
    <property type="match status" value="1"/>
</dbReference>
<dbReference type="InterPro" id="IPR001812">
    <property type="entry name" value="Trypano_VSG_A_N_dom"/>
</dbReference>
<evidence type="ECO:0000256" key="6">
    <source>
        <dbReference type="ARBA" id="ARBA00023180"/>
    </source>
</evidence>
<feature type="region of interest" description="Disordered" evidence="8">
    <location>
        <begin position="439"/>
        <end position="467"/>
    </location>
</feature>
<feature type="domain" description="Trypanosome variant surface glycoprotein A-type N-terminal" evidence="10">
    <location>
        <begin position="8"/>
        <end position="382"/>
    </location>
</feature>
<name>C6YXI3_TRYBR</name>